<dbReference type="VEuPathDB" id="FungiDB:AFUB_078460"/>
<dbReference type="Pfam" id="PF04119">
    <property type="entry name" value="HSP9_HSP12"/>
    <property type="match status" value="1"/>
</dbReference>
<dbReference type="InterPro" id="IPR007250">
    <property type="entry name" value="HSP9_HSP12"/>
</dbReference>
<dbReference type="PIRSF" id="PIRSF002590">
    <property type="entry name" value="HSP9/HSP12_fun"/>
    <property type="match status" value="1"/>
</dbReference>
<feature type="region of interest" description="Disordered" evidence="1">
    <location>
        <begin position="1"/>
        <end position="84"/>
    </location>
</feature>
<dbReference type="Proteomes" id="UP000001699">
    <property type="component" value="Unassembled WGS sequence"/>
</dbReference>
<feature type="compositionally biased region" description="Basic and acidic residues" evidence="1">
    <location>
        <begin position="56"/>
        <end position="68"/>
    </location>
</feature>
<gene>
    <name evidence="2" type="ORF">AFUB_078460</name>
</gene>
<dbReference type="OrthoDB" id="2348401at2759"/>
<dbReference type="PhylomeDB" id="B0Y8T2"/>
<protein>
    <submittedName>
        <fullName evidence="2">Chaperone/heat shock protein Hsp12, putative</fullName>
    </submittedName>
</protein>
<organism evidence="2 3">
    <name type="scientific">Aspergillus fumigatus (strain CBS 144.89 / FGSC A1163 / CEA10)</name>
    <name type="common">Neosartorya fumigata</name>
    <dbReference type="NCBI Taxonomy" id="451804"/>
    <lineage>
        <taxon>Eukaryota</taxon>
        <taxon>Fungi</taxon>
        <taxon>Dikarya</taxon>
        <taxon>Ascomycota</taxon>
        <taxon>Pezizomycotina</taxon>
        <taxon>Eurotiomycetes</taxon>
        <taxon>Eurotiomycetidae</taxon>
        <taxon>Eurotiales</taxon>
        <taxon>Aspergillaceae</taxon>
        <taxon>Aspergillus</taxon>
        <taxon>Aspergillus subgen. Fumigati</taxon>
    </lineage>
</organism>
<keyword evidence="3" id="KW-1185">Reference proteome</keyword>
<dbReference type="EMBL" id="DS499599">
    <property type="protein sequence ID" value="EDP49813.1"/>
    <property type="molecule type" value="Genomic_DNA"/>
</dbReference>
<sequence length="99" mass="10568">MSDAGRKDFSTKAKEEITPDSTKSTQQKIKEGVTDTGDRVARGLQTDGSKSGTQEAFDKTQRSHDNHAHGGASGSIGDKVKNADSGKHAFIPFAIISYE</sequence>
<evidence type="ECO:0000313" key="2">
    <source>
        <dbReference type="EMBL" id="EDP49813.1"/>
    </source>
</evidence>
<evidence type="ECO:0000313" key="3">
    <source>
        <dbReference type="Proteomes" id="UP000001699"/>
    </source>
</evidence>
<accession>B0Y8T2</accession>
<dbReference type="AlphaFoldDB" id="B0Y8T2"/>
<reference evidence="2 3" key="1">
    <citation type="journal article" date="2008" name="PLoS Genet.">
        <title>Genomic islands in the pathogenic filamentous fungus Aspergillus fumigatus.</title>
        <authorList>
            <person name="Fedorova N.D."/>
            <person name="Khaldi N."/>
            <person name="Joardar V.S."/>
            <person name="Maiti R."/>
            <person name="Amedeo P."/>
            <person name="Anderson M.J."/>
            <person name="Crabtree J."/>
            <person name="Silva J.C."/>
            <person name="Badger J.H."/>
            <person name="Albarraq A."/>
            <person name="Angiuoli S."/>
            <person name="Bussey H."/>
            <person name="Bowyer P."/>
            <person name="Cotty P.J."/>
            <person name="Dyer P.S."/>
            <person name="Egan A."/>
            <person name="Galens K."/>
            <person name="Fraser-Liggett C.M."/>
            <person name="Haas B.J."/>
            <person name="Inman J.M."/>
            <person name="Kent R."/>
            <person name="Lemieux S."/>
            <person name="Malavazi I."/>
            <person name="Orvis J."/>
            <person name="Roemer T."/>
            <person name="Ronning C.M."/>
            <person name="Sundaram J.P."/>
            <person name="Sutton G."/>
            <person name="Turner G."/>
            <person name="Venter J.C."/>
            <person name="White O.R."/>
            <person name="Whitty B.R."/>
            <person name="Youngman P."/>
            <person name="Wolfe K.H."/>
            <person name="Goldman G.H."/>
            <person name="Wortman J.R."/>
            <person name="Jiang B."/>
            <person name="Denning D.W."/>
            <person name="Nierman W.C."/>
        </authorList>
    </citation>
    <scope>NUCLEOTIDE SEQUENCE [LARGE SCALE GENOMIC DNA]</scope>
    <source>
        <strain evidence="3">CBS 144.89 / FGSC A1163 / CEA10</strain>
    </source>
</reference>
<proteinExistence type="predicted"/>
<evidence type="ECO:0000256" key="1">
    <source>
        <dbReference type="SAM" id="MobiDB-lite"/>
    </source>
</evidence>
<feature type="compositionally biased region" description="Basic and acidic residues" evidence="1">
    <location>
        <begin position="28"/>
        <end position="41"/>
    </location>
</feature>
<name>B0Y8T2_ASPFC</name>
<feature type="compositionally biased region" description="Basic and acidic residues" evidence="1">
    <location>
        <begin position="1"/>
        <end position="17"/>
    </location>
</feature>
<dbReference type="HOGENOM" id="CLU_102617_2_0_1"/>
<dbReference type="Gene3D" id="6.10.280.100">
    <property type="match status" value="1"/>
</dbReference>